<name>A0ABR2PQZ9_9ROSI</name>
<feature type="region of interest" description="Disordered" evidence="1">
    <location>
        <begin position="33"/>
        <end position="55"/>
    </location>
</feature>
<evidence type="ECO:0000256" key="1">
    <source>
        <dbReference type="SAM" id="MobiDB-lite"/>
    </source>
</evidence>
<sequence length="201" mass="21905">MYWYKVNRHTGEDDDAYSRNSVGEWEDLWASEVEPNDNGGFSDNEHEEGLPRENDSEGVWNLLERPALRSASILRDAGLYDVPVVNVAFLGSDTSSFCLKNGKGALISGMGIPISKLESSHCPHGGKEKEWSNAVEEQARGDVAIGKSNSSEESVALGQFADDEAANALDVGNHVGFRFKGDRVEVLRDLAMIEEANSGSK</sequence>
<dbReference type="Proteomes" id="UP001396334">
    <property type="component" value="Unassembled WGS sequence"/>
</dbReference>
<protein>
    <submittedName>
        <fullName evidence="2">Uncharacterized protein</fullName>
    </submittedName>
</protein>
<proteinExistence type="predicted"/>
<keyword evidence="3" id="KW-1185">Reference proteome</keyword>
<accession>A0ABR2PQZ9</accession>
<reference evidence="2 3" key="1">
    <citation type="journal article" date="2024" name="G3 (Bethesda)">
        <title>Genome assembly of Hibiscus sabdariffa L. provides insights into metabolisms of medicinal natural products.</title>
        <authorList>
            <person name="Kim T."/>
        </authorList>
    </citation>
    <scope>NUCLEOTIDE SEQUENCE [LARGE SCALE GENOMIC DNA]</scope>
    <source>
        <strain evidence="2">TK-2024</strain>
        <tissue evidence="2">Old leaves</tissue>
    </source>
</reference>
<evidence type="ECO:0000313" key="3">
    <source>
        <dbReference type="Proteomes" id="UP001396334"/>
    </source>
</evidence>
<feature type="compositionally biased region" description="Basic and acidic residues" evidence="1">
    <location>
        <begin position="43"/>
        <end position="55"/>
    </location>
</feature>
<dbReference type="EMBL" id="JBBPBN010000053">
    <property type="protein sequence ID" value="KAK8990881.1"/>
    <property type="molecule type" value="Genomic_DNA"/>
</dbReference>
<gene>
    <name evidence="2" type="ORF">V6N11_028837</name>
</gene>
<evidence type="ECO:0000313" key="2">
    <source>
        <dbReference type="EMBL" id="KAK8990881.1"/>
    </source>
</evidence>
<organism evidence="2 3">
    <name type="scientific">Hibiscus sabdariffa</name>
    <name type="common">roselle</name>
    <dbReference type="NCBI Taxonomy" id="183260"/>
    <lineage>
        <taxon>Eukaryota</taxon>
        <taxon>Viridiplantae</taxon>
        <taxon>Streptophyta</taxon>
        <taxon>Embryophyta</taxon>
        <taxon>Tracheophyta</taxon>
        <taxon>Spermatophyta</taxon>
        <taxon>Magnoliopsida</taxon>
        <taxon>eudicotyledons</taxon>
        <taxon>Gunneridae</taxon>
        <taxon>Pentapetalae</taxon>
        <taxon>rosids</taxon>
        <taxon>malvids</taxon>
        <taxon>Malvales</taxon>
        <taxon>Malvaceae</taxon>
        <taxon>Malvoideae</taxon>
        <taxon>Hibiscus</taxon>
    </lineage>
</organism>
<comment type="caution">
    <text evidence="2">The sequence shown here is derived from an EMBL/GenBank/DDBJ whole genome shotgun (WGS) entry which is preliminary data.</text>
</comment>